<dbReference type="RefSeq" id="XP_066637166.1">
    <property type="nucleotide sequence ID" value="XM_066771887.1"/>
</dbReference>
<evidence type="ECO:0000256" key="2">
    <source>
        <dbReference type="SAM" id="MobiDB-lite"/>
    </source>
</evidence>
<dbReference type="Gene3D" id="1.10.287.1490">
    <property type="match status" value="1"/>
</dbReference>
<dbReference type="Proteomes" id="UP001430584">
    <property type="component" value="Unassembled WGS sequence"/>
</dbReference>
<organism evidence="3 4">
    <name type="scientific">Diplodia seriata</name>
    <dbReference type="NCBI Taxonomy" id="420778"/>
    <lineage>
        <taxon>Eukaryota</taxon>
        <taxon>Fungi</taxon>
        <taxon>Dikarya</taxon>
        <taxon>Ascomycota</taxon>
        <taxon>Pezizomycotina</taxon>
        <taxon>Dothideomycetes</taxon>
        <taxon>Dothideomycetes incertae sedis</taxon>
        <taxon>Botryosphaeriales</taxon>
        <taxon>Botryosphaeriaceae</taxon>
        <taxon>Diplodia</taxon>
    </lineage>
</organism>
<proteinExistence type="predicted"/>
<feature type="region of interest" description="Disordered" evidence="2">
    <location>
        <begin position="103"/>
        <end position="138"/>
    </location>
</feature>
<keyword evidence="1" id="KW-0175">Coiled coil</keyword>
<comment type="caution">
    <text evidence="3">The sequence shown here is derived from an EMBL/GenBank/DDBJ whole genome shotgun (WGS) entry which is preliminary data.</text>
</comment>
<reference evidence="3 4" key="1">
    <citation type="submission" date="2024-02" db="EMBL/GenBank/DDBJ databases">
        <title>De novo assembly and annotation of 12 fungi associated with fruit tree decline syndrome in Ontario, Canada.</title>
        <authorList>
            <person name="Sulman M."/>
            <person name="Ellouze W."/>
            <person name="Ilyukhin E."/>
        </authorList>
    </citation>
    <scope>NUCLEOTIDE SEQUENCE [LARGE SCALE GENOMIC DNA]</scope>
    <source>
        <strain evidence="3 4">FDS-637</strain>
    </source>
</reference>
<sequence length="394" mass="42706">MSSARLDARGFLPPVVPQDDTLISDIVAEVDTLNAGLQRIILQTNSQPRSALAFAADLLRANVASLRDLTNPLLLPPGPGPEHHSASTAAATAEIRDVMKRKFDPVTNPEAPPFLPRPTSGGERDPSRTIPPPGSYDDVRRSFQGTLQTLRQEYDALLAKLDRQRTKCATLEKKFEVTDVEINGLTTEKEELEARVAALEQQVEELREQRDDARRREVQTGEQYRSIVEMAGRLQGLAAEEKKTWIQERECLLSALGLNDDGDVDPGNGKSERGPGTVDIGRTFRQPAPSAAAGMASGINDPTRGGTLLDTANLPPSSRDFDLHAPPAPTAAASQVIAALRVEVAQLRSRTQALEAAIRAICDQGTRMEEASQTVAEAGRKMKEAAMEAVGDRR</sequence>
<feature type="region of interest" description="Disordered" evidence="2">
    <location>
        <begin position="260"/>
        <end position="281"/>
    </location>
</feature>
<protein>
    <submittedName>
        <fullName evidence="3">Uncharacterized protein</fullName>
    </submittedName>
</protein>
<evidence type="ECO:0000256" key="1">
    <source>
        <dbReference type="SAM" id="Coils"/>
    </source>
</evidence>
<feature type="coiled-coil region" evidence="1">
    <location>
        <begin position="337"/>
        <end position="388"/>
    </location>
</feature>
<dbReference type="SUPFAM" id="SSF144284">
    <property type="entry name" value="Sec2 N-terminal region"/>
    <property type="match status" value="1"/>
</dbReference>
<evidence type="ECO:0000313" key="4">
    <source>
        <dbReference type="Proteomes" id="UP001430584"/>
    </source>
</evidence>
<keyword evidence="4" id="KW-1185">Reference proteome</keyword>
<accession>A0ABR3CU54</accession>
<dbReference type="EMBL" id="JAJVCZ030000001">
    <property type="protein sequence ID" value="KAL0264426.1"/>
    <property type="molecule type" value="Genomic_DNA"/>
</dbReference>
<feature type="coiled-coil region" evidence="1">
    <location>
        <begin position="147"/>
        <end position="223"/>
    </location>
</feature>
<dbReference type="GeneID" id="92004461"/>
<name>A0ABR3CU54_9PEZI</name>
<gene>
    <name evidence="3" type="ORF">SLS55_000376</name>
</gene>
<evidence type="ECO:0000313" key="3">
    <source>
        <dbReference type="EMBL" id="KAL0264426.1"/>
    </source>
</evidence>